<gene>
    <name evidence="2" type="ORF">SAMN04488522_101526</name>
</gene>
<name>A0A1M4UE48_9SPHI</name>
<dbReference type="EMBL" id="FQUQ01000001">
    <property type="protein sequence ID" value="SHE55035.1"/>
    <property type="molecule type" value="Genomic_DNA"/>
</dbReference>
<proteinExistence type="predicted"/>
<feature type="transmembrane region" description="Helical" evidence="1">
    <location>
        <begin position="68"/>
        <end position="90"/>
    </location>
</feature>
<organism evidence="2 3">
    <name type="scientific">Pedobacter caeni</name>
    <dbReference type="NCBI Taxonomy" id="288992"/>
    <lineage>
        <taxon>Bacteria</taxon>
        <taxon>Pseudomonadati</taxon>
        <taxon>Bacteroidota</taxon>
        <taxon>Sphingobacteriia</taxon>
        <taxon>Sphingobacteriales</taxon>
        <taxon>Sphingobacteriaceae</taxon>
        <taxon>Pedobacter</taxon>
    </lineage>
</organism>
<keyword evidence="1" id="KW-1133">Transmembrane helix</keyword>
<dbReference type="Proteomes" id="UP000184287">
    <property type="component" value="Unassembled WGS sequence"/>
</dbReference>
<evidence type="ECO:0000313" key="2">
    <source>
        <dbReference type="EMBL" id="SHE55035.1"/>
    </source>
</evidence>
<keyword evidence="1" id="KW-0812">Transmembrane</keyword>
<sequence>MINKTGMRKEILRIYAVVSLLLVADMTAYYLYKISLRGYYSDLILFWFWFLGTIAIIILFWKKIMAKVLLVAMILGLIMSILPMMLPFYALVLAITPIGLRMNKDLNKNYRAQIVGYSVMAYPVLQVIEKKGILEKQVFQCDDFQLPDDHIDLKIRDAKDIIFDQETDRTLNLTLFYGGPNLKLTFDKATGNLIKKPNPAHENQL</sequence>
<accession>A0A1M4UE48</accession>
<keyword evidence="3" id="KW-1185">Reference proteome</keyword>
<feature type="transmembrane region" description="Helical" evidence="1">
    <location>
        <begin position="44"/>
        <end position="61"/>
    </location>
</feature>
<feature type="transmembrane region" description="Helical" evidence="1">
    <location>
        <begin position="12"/>
        <end position="32"/>
    </location>
</feature>
<dbReference type="RefSeq" id="WP_234994429.1">
    <property type="nucleotide sequence ID" value="NZ_FQUQ01000001.1"/>
</dbReference>
<evidence type="ECO:0000256" key="1">
    <source>
        <dbReference type="SAM" id="Phobius"/>
    </source>
</evidence>
<reference evidence="3" key="1">
    <citation type="submission" date="2016-11" db="EMBL/GenBank/DDBJ databases">
        <authorList>
            <person name="Varghese N."/>
            <person name="Submissions S."/>
        </authorList>
    </citation>
    <scope>NUCLEOTIDE SEQUENCE [LARGE SCALE GENOMIC DNA]</scope>
    <source>
        <strain evidence="3">DSM 16990</strain>
    </source>
</reference>
<evidence type="ECO:0000313" key="3">
    <source>
        <dbReference type="Proteomes" id="UP000184287"/>
    </source>
</evidence>
<keyword evidence="1" id="KW-0472">Membrane</keyword>
<dbReference type="STRING" id="288992.SAMN04488522_101526"/>
<dbReference type="AlphaFoldDB" id="A0A1M4UE48"/>
<protein>
    <submittedName>
        <fullName evidence="2">Uncharacterized protein</fullName>
    </submittedName>
</protein>